<protein>
    <submittedName>
        <fullName evidence="3">DNA polymerase, beta domain protein region</fullName>
    </submittedName>
</protein>
<accession>A1RZP5</accession>
<reference evidence="4" key="1">
    <citation type="journal article" date="2008" name="J. Bacteriol.">
        <title>Genome sequence of Thermofilum pendens reveals an exceptional loss of biosynthetic pathways without genome reduction.</title>
        <authorList>
            <person name="Anderson I."/>
            <person name="Rodriguez J."/>
            <person name="Susanti D."/>
            <person name="Porat I."/>
            <person name="Reich C."/>
            <person name="Ulrich L.E."/>
            <person name="Elkins J.G."/>
            <person name="Mavromatis K."/>
            <person name="Lykidis A."/>
            <person name="Kim E."/>
            <person name="Thompson L.S."/>
            <person name="Nolan M."/>
            <person name="Land M."/>
            <person name="Copeland A."/>
            <person name="Lapidus A."/>
            <person name="Lucas S."/>
            <person name="Detter C."/>
            <person name="Zhulin I.B."/>
            <person name="Olsen G.J."/>
            <person name="Whitman W."/>
            <person name="Mukhopadhyay B."/>
            <person name="Bristow J."/>
            <person name="Kyrpides N."/>
        </authorList>
    </citation>
    <scope>NUCLEOTIDE SEQUENCE [LARGE SCALE GENOMIC DNA]</scope>
    <source>
        <strain evidence="4">DSM 2475 / Hrk 5</strain>
    </source>
</reference>
<dbReference type="EnsemblBacteria" id="ABL78675">
    <property type="protein sequence ID" value="ABL78675"/>
    <property type="gene ID" value="Tpen_1277"/>
</dbReference>
<sequence>MRSLEEIKFYEIDLEKVVETLKKYFEKRSDVAVAVLFGSALRRRKVRDIDIAVHADWSLEELLEATAELEKELGTPVDIVPLPNAPPQVRLKALAEGLPITVKNHALYTELLKEAIGETRDMEAKLREERRAKDRRQRRGETAKT</sequence>
<dbReference type="Proteomes" id="UP000000641">
    <property type="component" value="Chromosome"/>
</dbReference>
<proteinExistence type="predicted"/>
<gene>
    <name evidence="3" type="ordered locus">Tpen_1277</name>
</gene>
<feature type="domain" description="Polymerase beta nucleotidyltransferase" evidence="2">
    <location>
        <begin position="19"/>
        <end position="104"/>
    </location>
</feature>
<dbReference type="PANTHER" id="PTHR43852">
    <property type="entry name" value="NUCLEOTIDYLTRANSFERASE"/>
    <property type="match status" value="1"/>
</dbReference>
<feature type="compositionally biased region" description="Basic and acidic residues" evidence="1">
    <location>
        <begin position="122"/>
        <end position="132"/>
    </location>
</feature>
<name>A1RZP5_THEPD</name>
<dbReference type="InterPro" id="IPR052930">
    <property type="entry name" value="TA_antitoxin_MntA"/>
</dbReference>
<dbReference type="eggNOG" id="arCOG02106">
    <property type="taxonomic scope" value="Archaea"/>
</dbReference>
<evidence type="ECO:0000259" key="2">
    <source>
        <dbReference type="Pfam" id="PF18765"/>
    </source>
</evidence>
<dbReference type="RefSeq" id="WP_011752940.1">
    <property type="nucleotide sequence ID" value="NC_008698.1"/>
</dbReference>
<dbReference type="Pfam" id="PF18765">
    <property type="entry name" value="Polbeta"/>
    <property type="match status" value="1"/>
</dbReference>
<dbReference type="EMBL" id="CP000505">
    <property type="protein sequence ID" value="ABL78675.1"/>
    <property type="molecule type" value="Genomic_DNA"/>
</dbReference>
<dbReference type="CDD" id="cd05403">
    <property type="entry name" value="NT_KNTase_like"/>
    <property type="match status" value="1"/>
</dbReference>
<dbReference type="SUPFAM" id="SSF81301">
    <property type="entry name" value="Nucleotidyltransferase"/>
    <property type="match status" value="1"/>
</dbReference>
<evidence type="ECO:0000256" key="1">
    <source>
        <dbReference type="SAM" id="MobiDB-lite"/>
    </source>
</evidence>
<dbReference type="STRING" id="368408.Tpen_1277"/>
<dbReference type="InterPro" id="IPR041633">
    <property type="entry name" value="Polbeta"/>
</dbReference>
<feature type="region of interest" description="Disordered" evidence="1">
    <location>
        <begin position="122"/>
        <end position="145"/>
    </location>
</feature>
<organism evidence="3 4">
    <name type="scientific">Thermofilum pendens (strain DSM 2475 / Hrk 5)</name>
    <dbReference type="NCBI Taxonomy" id="368408"/>
    <lineage>
        <taxon>Archaea</taxon>
        <taxon>Thermoproteota</taxon>
        <taxon>Thermoprotei</taxon>
        <taxon>Thermofilales</taxon>
        <taxon>Thermofilaceae</taxon>
        <taxon>Thermofilum</taxon>
    </lineage>
</organism>
<evidence type="ECO:0000313" key="4">
    <source>
        <dbReference type="Proteomes" id="UP000000641"/>
    </source>
</evidence>
<dbReference type="AlphaFoldDB" id="A1RZP5"/>
<dbReference type="KEGG" id="tpe:Tpen_1277"/>
<dbReference type="Gene3D" id="3.30.460.10">
    <property type="entry name" value="Beta Polymerase, domain 2"/>
    <property type="match status" value="1"/>
</dbReference>
<dbReference type="InterPro" id="IPR043519">
    <property type="entry name" value="NT_sf"/>
</dbReference>
<evidence type="ECO:0000313" key="3">
    <source>
        <dbReference type="EMBL" id="ABL78675.1"/>
    </source>
</evidence>
<dbReference type="HOGENOM" id="CLU_130257_1_1_2"/>
<keyword evidence="4" id="KW-1185">Reference proteome</keyword>
<dbReference type="GeneID" id="4600744"/>
<dbReference type="PANTHER" id="PTHR43852:SF3">
    <property type="entry name" value="NUCLEOTIDYLTRANSFERASE"/>
    <property type="match status" value="1"/>
</dbReference>